<feature type="binding site" evidence="10 12">
    <location>
        <position position="131"/>
    </location>
    <ligand>
        <name>substrate</name>
    </ligand>
</feature>
<dbReference type="CDD" id="cd16010">
    <property type="entry name" value="iPGM"/>
    <property type="match status" value="1"/>
</dbReference>
<feature type="binding site" evidence="10 12">
    <location>
        <position position="343"/>
    </location>
    <ligand>
        <name>substrate</name>
    </ligand>
</feature>
<dbReference type="Pfam" id="PF01676">
    <property type="entry name" value="Metalloenzyme"/>
    <property type="match status" value="1"/>
</dbReference>
<dbReference type="HOGENOM" id="CLU_026099_2_0_2"/>
<accession>F7XKE4</accession>
<evidence type="ECO:0000256" key="6">
    <source>
        <dbReference type="ARBA" id="ARBA00023152"/>
    </source>
</evidence>
<evidence type="ECO:0000256" key="13">
    <source>
        <dbReference type="PIRSR" id="PIRSR001492-3"/>
    </source>
</evidence>
<name>F7XKE4_METZD</name>
<feature type="binding site" evidence="10 12">
    <location>
        <begin position="161"/>
        <end position="162"/>
    </location>
    <ligand>
        <name>substrate</name>
    </ligand>
</feature>
<feature type="binding site" evidence="10 12">
    <location>
        <position position="199"/>
    </location>
    <ligand>
        <name>substrate</name>
    </ligand>
</feature>
<comment type="cofactor">
    <cofactor evidence="10">
        <name>Mn(2+)</name>
        <dbReference type="ChEBI" id="CHEBI:29035"/>
    </cofactor>
    <text evidence="10">Binds 2 manganese ions per subunit.</text>
</comment>
<evidence type="ECO:0000313" key="16">
    <source>
        <dbReference type="EMBL" id="AEH61712.1"/>
    </source>
</evidence>
<dbReference type="EC" id="5.4.2.12" evidence="4 10"/>
<evidence type="ECO:0000256" key="12">
    <source>
        <dbReference type="PIRSR" id="PIRSR001492-2"/>
    </source>
</evidence>
<evidence type="ECO:0000259" key="14">
    <source>
        <dbReference type="Pfam" id="PF01676"/>
    </source>
</evidence>
<evidence type="ECO:0000313" key="17">
    <source>
        <dbReference type="Proteomes" id="UP000006622"/>
    </source>
</evidence>
<dbReference type="PIRSF" id="PIRSF001492">
    <property type="entry name" value="IPGAM"/>
    <property type="match status" value="1"/>
</dbReference>
<organism evidence="16 17">
    <name type="scientific">Methanosalsum zhilinae (strain DSM 4017 / NBRC 107636 / OCM 62 / WeN5)</name>
    <name type="common">Methanohalophilus zhilinae</name>
    <dbReference type="NCBI Taxonomy" id="679901"/>
    <lineage>
        <taxon>Archaea</taxon>
        <taxon>Methanobacteriati</taxon>
        <taxon>Methanobacteriota</taxon>
        <taxon>Stenosarchaea group</taxon>
        <taxon>Methanomicrobia</taxon>
        <taxon>Methanosarcinales</taxon>
        <taxon>Methanosarcinaceae</taxon>
        <taxon>Methanosalsum</taxon>
    </lineage>
</organism>
<feature type="binding site" evidence="10 13">
    <location>
        <position position="414"/>
    </location>
    <ligand>
        <name>Mn(2+)</name>
        <dbReference type="ChEBI" id="CHEBI:29035"/>
        <label>1</label>
    </ligand>
</feature>
<proteinExistence type="inferred from homology"/>
<gene>
    <name evidence="10" type="primary">gpmI</name>
    <name evidence="16" type="ordered locus">Mzhil_1877</name>
</gene>
<feature type="domain" description="BPG-independent PGAM N-terminal" evidence="15">
    <location>
        <begin position="90"/>
        <end position="307"/>
    </location>
</feature>
<dbReference type="GO" id="GO:0006007">
    <property type="term" value="P:glucose catabolic process"/>
    <property type="evidence" value="ECO:0007669"/>
    <property type="project" value="InterPro"/>
</dbReference>
<dbReference type="FunFam" id="3.40.1450.10:FF:000001">
    <property type="entry name" value="2,3-bisphosphoglycerate-independent phosphoglycerate mutase"/>
    <property type="match status" value="1"/>
</dbReference>
<dbReference type="Gene3D" id="3.40.1450.10">
    <property type="entry name" value="BPG-independent phosphoglycerate mutase, domain B"/>
    <property type="match status" value="1"/>
</dbReference>
<comment type="pathway">
    <text evidence="2 10">Carbohydrate degradation; glycolysis; pyruvate from D-glyceraldehyde 3-phosphate: step 3/5.</text>
</comment>
<dbReference type="RefSeq" id="WP_013899148.1">
    <property type="nucleotide sequence ID" value="NC_015676.1"/>
</dbReference>
<dbReference type="EMBL" id="CP002101">
    <property type="protein sequence ID" value="AEH61712.1"/>
    <property type="molecule type" value="Genomic_DNA"/>
</dbReference>
<dbReference type="OrthoDB" id="146005at2157"/>
<dbReference type="PANTHER" id="PTHR31637">
    <property type="entry name" value="2,3-BISPHOSPHOGLYCERATE-INDEPENDENT PHOSPHOGLYCERATE MUTASE"/>
    <property type="match status" value="1"/>
</dbReference>
<dbReference type="GeneID" id="10823521"/>
<dbReference type="AlphaFoldDB" id="F7XKE4"/>
<evidence type="ECO:0000256" key="8">
    <source>
        <dbReference type="ARBA" id="ARBA00023235"/>
    </source>
</evidence>
<comment type="catalytic activity">
    <reaction evidence="1 10">
        <text>(2R)-2-phosphoglycerate = (2R)-3-phosphoglycerate</text>
        <dbReference type="Rhea" id="RHEA:15901"/>
        <dbReference type="ChEBI" id="CHEBI:58272"/>
        <dbReference type="ChEBI" id="CHEBI:58289"/>
        <dbReference type="EC" id="5.4.2.12"/>
    </reaction>
</comment>
<dbReference type="UniPathway" id="UPA00109">
    <property type="reaction ID" value="UER00186"/>
</dbReference>
<evidence type="ECO:0000256" key="9">
    <source>
        <dbReference type="ARBA" id="ARBA00071648"/>
    </source>
</evidence>
<feature type="binding site" evidence="10 12">
    <location>
        <position position="193"/>
    </location>
    <ligand>
        <name>substrate</name>
    </ligand>
</feature>
<comment type="similarity">
    <text evidence="3 10">Belongs to the BPG-independent phosphoglycerate mutase family.</text>
</comment>
<feature type="binding site" evidence="10 13">
    <location>
        <position position="470"/>
    </location>
    <ligand>
        <name>Mn(2+)</name>
        <dbReference type="ChEBI" id="CHEBI:29035"/>
        <label>1</label>
    </ligand>
</feature>
<keyword evidence="6 10" id="KW-0324">Glycolysis</keyword>
<dbReference type="HAMAP" id="MF_01038">
    <property type="entry name" value="GpmI"/>
    <property type="match status" value="1"/>
</dbReference>
<sequence>MTSSETITENIKPLLLMILDGWGYSERLQGNALKAAHTPNLDRLMKQYPHTLLQASGEGVGLPPGQMGNSEVGHLNIGAGRIVYQDLTLINKSIESGDFYSNQTFLGAIENVKEHDSALHLMGLVSDGGVHSHIKHLEALIELADQHNIKKLYIHPFLDGRDVSPNAGIDDIQALEDFCARKGTGKIATVIGRYYAMDRDRRWERTAQAYDALTIGKGQYYSRNATKAVEESYVRGDTDEFVKPTIITDKNDDPVATIKDNDSVIFFNFRPDRARQLTYAFLNKDFDEFRRKVHPHTYFVCMTEYDKNLESHVAFSVEDIQEGLGETISKHNLRQLRISETEKYAHVTFFFNGGVEKKYEGEERCLIPSPKVSTYDLKPEMSAYLVKEEVIRRIESGKYDVIILNYANMDMVGHTGIFEAAVSAVEVVDECVEDTIDALLNSGGCAIITSDHGNVEQMLDPSGNRIHTAHTANPVPFIFVHKENKNVNLTKGKLADIAPTMLEILGISKPSRMTGISLLKKK</sequence>
<comment type="function">
    <text evidence="10">Catalyzes the interconversion of 2-phosphoglycerate and 3-phosphoglycerate.</text>
</comment>
<feature type="domain" description="Metalloenzyme" evidence="14">
    <location>
        <begin position="12"/>
        <end position="508"/>
    </location>
</feature>
<dbReference type="Proteomes" id="UP000006622">
    <property type="component" value="Chromosome"/>
</dbReference>
<dbReference type="GO" id="GO:0006096">
    <property type="term" value="P:glycolytic process"/>
    <property type="evidence" value="ECO:0007669"/>
    <property type="project" value="UniProtKB-UniRule"/>
</dbReference>
<dbReference type="PANTHER" id="PTHR31637:SF0">
    <property type="entry name" value="2,3-BISPHOSPHOGLYCERATE-INDEPENDENT PHOSPHOGLYCERATE MUTASE"/>
    <property type="match status" value="1"/>
</dbReference>
<dbReference type="SUPFAM" id="SSF64158">
    <property type="entry name" value="2,3-Bisphosphoglycerate-independent phosphoglycerate mutase, substrate-binding domain"/>
    <property type="match status" value="1"/>
</dbReference>
<dbReference type="Gene3D" id="3.40.720.10">
    <property type="entry name" value="Alkaline Phosphatase, subunit A"/>
    <property type="match status" value="1"/>
</dbReference>
<dbReference type="GO" id="GO:0005737">
    <property type="term" value="C:cytoplasm"/>
    <property type="evidence" value="ECO:0007669"/>
    <property type="project" value="InterPro"/>
</dbReference>
<feature type="binding site" evidence="10 13">
    <location>
        <position position="451"/>
    </location>
    <ligand>
        <name>Mn(2+)</name>
        <dbReference type="ChEBI" id="CHEBI:29035"/>
        <label>2</label>
    </ligand>
</feature>
<dbReference type="KEGG" id="mzh:Mzhil_1877"/>
<dbReference type="GO" id="GO:0004619">
    <property type="term" value="F:phosphoglycerate mutase activity"/>
    <property type="evidence" value="ECO:0007669"/>
    <property type="project" value="UniProtKB-UniRule"/>
</dbReference>
<evidence type="ECO:0000256" key="4">
    <source>
        <dbReference type="ARBA" id="ARBA00012026"/>
    </source>
</evidence>
<dbReference type="InterPro" id="IPR005995">
    <property type="entry name" value="Pgm_bpd_ind"/>
</dbReference>
<keyword evidence="7 10" id="KW-0464">Manganese</keyword>
<evidence type="ECO:0000256" key="10">
    <source>
        <dbReference type="HAMAP-Rule" id="MF_01038"/>
    </source>
</evidence>
<dbReference type="InterPro" id="IPR036646">
    <property type="entry name" value="PGAM_B_sf"/>
</dbReference>
<evidence type="ECO:0000256" key="1">
    <source>
        <dbReference type="ARBA" id="ARBA00000370"/>
    </source>
</evidence>
<feature type="binding site" evidence="10 12">
    <location>
        <begin position="270"/>
        <end position="273"/>
    </location>
    <ligand>
        <name>substrate</name>
    </ligand>
</feature>
<evidence type="ECO:0000256" key="11">
    <source>
        <dbReference type="PIRSR" id="PIRSR001492-1"/>
    </source>
</evidence>
<feature type="binding site" evidence="10 13">
    <location>
        <position position="70"/>
    </location>
    <ligand>
        <name>Mn(2+)</name>
        <dbReference type="ChEBI" id="CHEBI:29035"/>
        <label>2</label>
    </ligand>
</feature>
<feature type="binding site" evidence="10 13">
    <location>
        <position position="20"/>
    </location>
    <ligand>
        <name>Mn(2+)</name>
        <dbReference type="ChEBI" id="CHEBI:29035"/>
        <label>2</label>
    </ligand>
</feature>
<dbReference type="InterPro" id="IPR006124">
    <property type="entry name" value="Metalloenzyme"/>
</dbReference>
<dbReference type="GO" id="GO:0030145">
    <property type="term" value="F:manganese ion binding"/>
    <property type="evidence" value="ECO:0007669"/>
    <property type="project" value="UniProtKB-UniRule"/>
</dbReference>
<evidence type="ECO:0000256" key="2">
    <source>
        <dbReference type="ARBA" id="ARBA00004798"/>
    </source>
</evidence>
<feature type="active site" description="Phosphoserine intermediate" evidence="10 11">
    <location>
        <position position="70"/>
    </location>
</feature>
<evidence type="ECO:0000256" key="5">
    <source>
        <dbReference type="ARBA" id="ARBA00022723"/>
    </source>
</evidence>
<evidence type="ECO:0000259" key="15">
    <source>
        <dbReference type="Pfam" id="PF06415"/>
    </source>
</evidence>
<reference evidence="16" key="1">
    <citation type="submission" date="2010-07" db="EMBL/GenBank/DDBJ databases">
        <title>The complete genome of Methanosalsum zhilinae DSM 4017.</title>
        <authorList>
            <consortium name="US DOE Joint Genome Institute (JGI-PGF)"/>
            <person name="Lucas S."/>
            <person name="Copeland A."/>
            <person name="Lapidus A."/>
            <person name="Glavina del Rio T."/>
            <person name="Dalin E."/>
            <person name="Tice H."/>
            <person name="Bruce D."/>
            <person name="Goodwin L."/>
            <person name="Pitluck S."/>
            <person name="Kyrpides N."/>
            <person name="Mavromatis K."/>
            <person name="Ovchinnikova G."/>
            <person name="Daligault H."/>
            <person name="Detter J.C."/>
            <person name="Han C."/>
            <person name="Tapia R."/>
            <person name="Larimer F."/>
            <person name="Land M."/>
            <person name="Hauser L."/>
            <person name="Markowitz V."/>
            <person name="Cheng J.-F."/>
            <person name="Hugenholtz P."/>
            <person name="Woyke T."/>
            <person name="Wu D."/>
            <person name="Spring S."/>
            <person name="Schueler E."/>
            <person name="Brambilla E."/>
            <person name="Klenk H.-P."/>
            <person name="Eisen J.A."/>
        </authorList>
    </citation>
    <scope>NUCLEOTIDE SEQUENCE</scope>
    <source>
        <strain evidence="16">DSM 4017</strain>
    </source>
</reference>
<keyword evidence="17" id="KW-1185">Reference proteome</keyword>
<dbReference type="STRING" id="679901.Mzhil_1877"/>
<keyword evidence="8 10" id="KW-0413">Isomerase</keyword>
<dbReference type="NCBIfam" id="TIGR01307">
    <property type="entry name" value="pgm_bpd_ind"/>
    <property type="match status" value="1"/>
</dbReference>
<feature type="binding site" evidence="10 13">
    <location>
        <position position="410"/>
    </location>
    <ligand>
        <name>Mn(2+)</name>
        <dbReference type="ChEBI" id="CHEBI:29035"/>
        <label>1</label>
    </ligand>
</feature>
<evidence type="ECO:0000256" key="3">
    <source>
        <dbReference type="ARBA" id="ARBA00008819"/>
    </source>
</evidence>
<protein>
    <recommendedName>
        <fullName evidence="9 10">2,3-bisphosphoglycerate-independent phosphoglycerate mutase</fullName>
        <shortName evidence="10">BPG-independent PGAM</shortName>
        <shortName evidence="10">Phosphoglyceromutase</shortName>
        <shortName evidence="10">iPGM</shortName>
        <ecNumber evidence="4 10">5.4.2.12</ecNumber>
    </recommendedName>
</protein>
<keyword evidence="5 10" id="KW-0479">Metal-binding</keyword>
<feature type="binding site" evidence="10 13">
    <location>
        <position position="452"/>
    </location>
    <ligand>
        <name>Mn(2+)</name>
        <dbReference type="ChEBI" id="CHEBI:29035"/>
        <label>2</label>
    </ligand>
</feature>
<evidence type="ECO:0000256" key="7">
    <source>
        <dbReference type="ARBA" id="ARBA00023211"/>
    </source>
</evidence>
<dbReference type="SUPFAM" id="SSF53649">
    <property type="entry name" value="Alkaline phosphatase-like"/>
    <property type="match status" value="1"/>
</dbReference>
<dbReference type="InterPro" id="IPR011258">
    <property type="entry name" value="BPG-indep_PGM_N"/>
</dbReference>
<dbReference type="Pfam" id="PF06415">
    <property type="entry name" value="iPGM_N"/>
    <property type="match status" value="1"/>
</dbReference>
<dbReference type="InterPro" id="IPR017850">
    <property type="entry name" value="Alkaline_phosphatase_core_sf"/>
</dbReference>